<feature type="signal peptide" evidence="1">
    <location>
        <begin position="1"/>
        <end position="23"/>
    </location>
</feature>
<dbReference type="EMBL" id="JABACI010000004">
    <property type="protein sequence ID" value="NLP84677.1"/>
    <property type="molecule type" value="Genomic_DNA"/>
</dbReference>
<keyword evidence="3" id="KW-1185">Reference proteome</keyword>
<accession>A0ABX1KCB1</accession>
<keyword evidence="1" id="KW-0732">Signal</keyword>
<dbReference type="Pfam" id="PF01547">
    <property type="entry name" value="SBP_bac_1"/>
    <property type="match status" value="1"/>
</dbReference>
<proteinExistence type="predicted"/>
<dbReference type="PROSITE" id="PS51257">
    <property type="entry name" value="PROKAR_LIPOPROTEIN"/>
    <property type="match status" value="1"/>
</dbReference>
<comment type="caution">
    <text evidence="2">The sequence shown here is derived from an EMBL/GenBank/DDBJ whole genome shotgun (WGS) entry which is preliminary data.</text>
</comment>
<dbReference type="Gene3D" id="3.40.190.10">
    <property type="entry name" value="Periplasmic binding protein-like II"/>
    <property type="match status" value="1"/>
</dbReference>
<protein>
    <submittedName>
        <fullName evidence="2">Sugar ABC transporter substrate-binding protein</fullName>
    </submittedName>
</protein>
<gene>
    <name evidence="2" type="ORF">HF576_12525</name>
</gene>
<reference evidence="2 3" key="1">
    <citation type="submission" date="2020-04" db="EMBL/GenBank/DDBJ databases">
        <title>CFH 90308 Microbacterium sp.</title>
        <authorList>
            <person name="Nie G."/>
            <person name="Ming H."/>
            <person name="Xia T."/>
        </authorList>
    </citation>
    <scope>NUCLEOTIDE SEQUENCE [LARGE SCALE GENOMIC DNA]</scope>
    <source>
        <strain evidence="2 3">CFH 90308</strain>
    </source>
</reference>
<evidence type="ECO:0000313" key="2">
    <source>
        <dbReference type="EMBL" id="NLP84677.1"/>
    </source>
</evidence>
<evidence type="ECO:0000256" key="1">
    <source>
        <dbReference type="SAM" id="SignalP"/>
    </source>
</evidence>
<dbReference type="InterPro" id="IPR006059">
    <property type="entry name" value="SBP"/>
</dbReference>
<evidence type="ECO:0000313" key="3">
    <source>
        <dbReference type="Proteomes" id="UP001429745"/>
    </source>
</evidence>
<dbReference type="Proteomes" id="UP001429745">
    <property type="component" value="Unassembled WGS sequence"/>
</dbReference>
<dbReference type="SUPFAM" id="SSF53850">
    <property type="entry name" value="Periplasmic binding protein-like II"/>
    <property type="match status" value="1"/>
</dbReference>
<dbReference type="InterPro" id="IPR050490">
    <property type="entry name" value="Bact_solute-bd_prot1"/>
</dbReference>
<dbReference type="PANTHER" id="PTHR43649">
    <property type="entry name" value="ARABINOSE-BINDING PROTEIN-RELATED"/>
    <property type="match status" value="1"/>
</dbReference>
<name>A0ABX1KCB1_9MICO</name>
<dbReference type="CDD" id="cd13585">
    <property type="entry name" value="PBP2_TMBP_like"/>
    <property type="match status" value="1"/>
</dbReference>
<dbReference type="RefSeq" id="WP_168913168.1">
    <property type="nucleotide sequence ID" value="NZ_JABACI010000004.1"/>
</dbReference>
<organism evidence="2 3">
    <name type="scientific">Microbacterium salsuginis</name>
    <dbReference type="NCBI Taxonomy" id="2722803"/>
    <lineage>
        <taxon>Bacteria</taxon>
        <taxon>Bacillati</taxon>
        <taxon>Actinomycetota</taxon>
        <taxon>Actinomycetes</taxon>
        <taxon>Micrococcales</taxon>
        <taxon>Microbacteriaceae</taxon>
        <taxon>Microbacterium</taxon>
    </lineage>
</organism>
<feature type="chain" id="PRO_5045971643" evidence="1">
    <location>
        <begin position="24"/>
        <end position="443"/>
    </location>
</feature>
<sequence length="443" mass="47725">MHKRNSRLMLAAVATAAAGTLLAGCAGGGGAPTTEDGKTKVIFWQQQFEDYQQAWFKEQVKEFNEQSDDVQVELLVVPADTWDQKLKAAQAAGKAPDVKTTNYGNIKPMQANGQLADLTEFMDESAFDDIAENIQPFVTVDDGVYGYPLLVEPSTVLFYRTDLFEAAGIDAPPASWDELIEDARALTSGDVLGMNIAQTAPDLGWSSWGLQYNVAGDLPLRGDWSEASADDPAYEDLALLYQTLYQEKLMPQEATYPYADCSFFGEGKVAMSACGSWALGQLSQNPDWAQVWENTNVAPFPSHNGDPTLPTSTLGGWTLTVDSKSKAQEGAAEFVEWLLADDTERLVEFFTATGFSKYPARTSVTEAVAATEEAGASPFLATITEQIVPFAKAEPAYPWDVSLAFATGIEKAMRGGDIPAAMAEAQAAIDDIIEKQKLAGAGG</sequence>